<dbReference type="EMBL" id="AWGH01000011">
    <property type="protein sequence ID" value="ODN96432.1"/>
    <property type="molecule type" value="Genomic_DNA"/>
</dbReference>
<evidence type="ECO:0008006" key="4">
    <source>
        <dbReference type="Google" id="ProtNLM"/>
    </source>
</evidence>
<dbReference type="AlphaFoldDB" id="A0A1E3J6G6"/>
<dbReference type="RefSeq" id="XP_019031678.1">
    <property type="nucleotide sequence ID" value="XM_019176268.1"/>
</dbReference>
<dbReference type="Proteomes" id="UP000094819">
    <property type="component" value="Unassembled WGS sequence"/>
</dbReference>
<dbReference type="InterPro" id="IPR036859">
    <property type="entry name" value="CAP-Gly_dom_sf"/>
</dbReference>
<evidence type="ECO:0000256" key="1">
    <source>
        <dbReference type="SAM" id="MobiDB-lite"/>
    </source>
</evidence>
<comment type="caution">
    <text evidence="2">The sequence shown here is derived from an EMBL/GenBank/DDBJ whole genome shotgun (WGS) entry which is preliminary data.</text>
</comment>
<sequence length="251" mass="27434">MQWPSSQHNIPVRKERLPDPGSYRHEQSTLDNLGAAGKPQHNIKNLNRPSSRYKKRRETKQASPIADRTLTRQLAGPLNLHPESLLSLAEVNKKAISPINDNHGVLPEQAGQQQPMIDFMAQTSTVDPQTGITLNVGIPCIVVHHGGPRIKACIQYIGNVEGLVGPRVGVISKDFIGTSVPALSTGTYLGRHYFDVPPDDGKDFASGRTCAELDLQDSPERINHKAPATARYCRAFFVRPCDILVVLGGAL</sequence>
<dbReference type="GeneID" id="30193359"/>
<proteinExistence type="predicted"/>
<feature type="compositionally biased region" description="Basic and acidic residues" evidence="1">
    <location>
        <begin position="12"/>
        <end position="28"/>
    </location>
</feature>
<dbReference type="SUPFAM" id="SSF74924">
    <property type="entry name" value="Cap-Gly domain"/>
    <property type="match status" value="1"/>
</dbReference>
<accession>A0A1E3J6G6</accession>
<reference evidence="2 3" key="1">
    <citation type="submission" date="2016-06" db="EMBL/GenBank/DDBJ databases">
        <title>Evolution of pathogenesis and genome organization in the Tremellales.</title>
        <authorList>
            <person name="Cuomo C."/>
            <person name="Litvintseva A."/>
            <person name="Heitman J."/>
            <person name="Chen Y."/>
            <person name="Sun S."/>
            <person name="Springer D."/>
            <person name="Dromer F."/>
            <person name="Young S."/>
            <person name="Zeng Q."/>
            <person name="Chapman S."/>
            <person name="Gujja S."/>
            <person name="Saif S."/>
            <person name="Birren B."/>
        </authorList>
    </citation>
    <scope>NUCLEOTIDE SEQUENCE [LARGE SCALE GENOMIC DNA]</scope>
    <source>
        <strain evidence="2 3">CBS 7118</strain>
    </source>
</reference>
<feature type="region of interest" description="Disordered" evidence="1">
    <location>
        <begin position="1"/>
        <end position="66"/>
    </location>
</feature>
<dbReference type="OrthoDB" id="2130750at2759"/>
<gene>
    <name evidence="2" type="ORF">L198_04146</name>
</gene>
<organism evidence="2 3">
    <name type="scientific">Cryptococcus wingfieldii CBS 7118</name>
    <dbReference type="NCBI Taxonomy" id="1295528"/>
    <lineage>
        <taxon>Eukaryota</taxon>
        <taxon>Fungi</taxon>
        <taxon>Dikarya</taxon>
        <taxon>Basidiomycota</taxon>
        <taxon>Agaricomycotina</taxon>
        <taxon>Tremellomycetes</taxon>
        <taxon>Tremellales</taxon>
        <taxon>Cryptococcaceae</taxon>
        <taxon>Cryptococcus</taxon>
    </lineage>
</organism>
<evidence type="ECO:0000313" key="3">
    <source>
        <dbReference type="Proteomes" id="UP000094819"/>
    </source>
</evidence>
<name>A0A1E3J6G6_9TREE</name>
<protein>
    <recommendedName>
        <fullName evidence="4">CAP-Gly domain-containing protein</fullName>
    </recommendedName>
</protein>
<keyword evidence="3" id="KW-1185">Reference proteome</keyword>
<evidence type="ECO:0000313" key="2">
    <source>
        <dbReference type="EMBL" id="ODN96432.1"/>
    </source>
</evidence>